<dbReference type="eggNOG" id="ENOG502RHZ4">
    <property type="taxonomic scope" value="Eukaryota"/>
</dbReference>
<dbReference type="GeneID" id="8437859"/>
<dbReference type="InParanoid" id="C4JZK5"/>
<dbReference type="Proteomes" id="UP000002058">
    <property type="component" value="Unassembled WGS sequence"/>
</dbReference>
<dbReference type="OrthoDB" id="4188829at2759"/>
<protein>
    <submittedName>
        <fullName evidence="2">Uncharacterized protein</fullName>
    </submittedName>
</protein>
<dbReference type="EMBL" id="CH476619">
    <property type="protein sequence ID" value="EEP82741.1"/>
    <property type="molecule type" value="Genomic_DNA"/>
</dbReference>
<name>C4JZK5_UNCRE</name>
<dbReference type="AlphaFoldDB" id="C4JZK5"/>
<evidence type="ECO:0000313" key="3">
    <source>
        <dbReference type="Proteomes" id="UP000002058"/>
    </source>
</evidence>
<feature type="region of interest" description="Disordered" evidence="1">
    <location>
        <begin position="55"/>
        <end position="86"/>
    </location>
</feature>
<dbReference type="VEuPathDB" id="FungiDB:UREG_07606"/>
<keyword evidence="3" id="KW-1185">Reference proteome</keyword>
<feature type="compositionally biased region" description="Polar residues" evidence="1">
    <location>
        <begin position="15"/>
        <end position="33"/>
    </location>
</feature>
<evidence type="ECO:0000313" key="2">
    <source>
        <dbReference type="EMBL" id="EEP82741.1"/>
    </source>
</evidence>
<dbReference type="KEGG" id="ure:UREG_07606"/>
<sequence length="473" mass="51856">MDSLPEQIADFRWDTTASPHGNLHNLGQPNGNDPGNAHIGSHDAVFAACSLYESNSQRPNDQSSTYLHTPQSFHGNGPLMSNPQSWHTTKENTFYASSANSGASQSFVSFPPDNAMLTSPMDCSNAFIPQGNYGSLNQLSQREWALSQQLEAHNADDMPAIPPQISEDLLPSELHDDLEWDLDIFDGRFLNIPQYPQVVLEPEVTGTGNLGGSNRQPCSATEPISIIKPPKASLRVDRTGRSFPCSFPQSSSILSTSFRSSKLHANSRRNLGASRGHLISRKRPNFSVWDSVSGKELEVPPPRRQRTKQERWKTALIRELGGACADCKKNHRSCKIEHLIPPGAKLPEPDLTSVDGDMSPSLGTSYGTVGMLGSFMAGVNLNSALEESHPFSGEDITGAGGQFTGTPWRPDLMSGTNMDEHWGDNPKFHSQELLNHHDSIQTAGLTQEPTYGGRNTQFREDTTVFDTLFQSFP</sequence>
<evidence type="ECO:0000256" key="1">
    <source>
        <dbReference type="SAM" id="MobiDB-lite"/>
    </source>
</evidence>
<gene>
    <name evidence="2" type="ORF">UREG_07606</name>
</gene>
<feature type="region of interest" description="Disordered" evidence="1">
    <location>
        <begin position="14"/>
        <end position="39"/>
    </location>
</feature>
<dbReference type="RefSeq" id="XP_002582833.1">
    <property type="nucleotide sequence ID" value="XM_002582787.1"/>
</dbReference>
<dbReference type="OMA" id="NAHIGSH"/>
<reference evidence="3" key="1">
    <citation type="journal article" date="2009" name="Genome Res.">
        <title>Comparative genomic analyses of the human fungal pathogens Coccidioides and their relatives.</title>
        <authorList>
            <person name="Sharpton T.J."/>
            <person name="Stajich J.E."/>
            <person name="Rounsley S.D."/>
            <person name="Gardner M.J."/>
            <person name="Wortman J.R."/>
            <person name="Jordar V.S."/>
            <person name="Maiti R."/>
            <person name="Kodira C.D."/>
            <person name="Neafsey D.E."/>
            <person name="Zeng Q."/>
            <person name="Hung C.-Y."/>
            <person name="McMahan C."/>
            <person name="Muszewska A."/>
            <person name="Grynberg M."/>
            <person name="Mandel M.A."/>
            <person name="Kellner E.M."/>
            <person name="Barker B.M."/>
            <person name="Galgiani J.N."/>
            <person name="Orbach M.J."/>
            <person name="Kirkland T.N."/>
            <person name="Cole G.T."/>
            <person name="Henn M.R."/>
            <person name="Birren B.W."/>
            <person name="Taylor J.W."/>
        </authorList>
    </citation>
    <scope>NUCLEOTIDE SEQUENCE [LARGE SCALE GENOMIC DNA]</scope>
    <source>
        <strain evidence="3">UAMH 1704</strain>
    </source>
</reference>
<dbReference type="HOGENOM" id="CLU_577712_0_0_1"/>
<proteinExistence type="predicted"/>
<accession>C4JZK5</accession>
<organism evidence="2 3">
    <name type="scientific">Uncinocarpus reesii (strain UAMH 1704)</name>
    <dbReference type="NCBI Taxonomy" id="336963"/>
    <lineage>
        <taxon>Eukaryota</taxon>
        <taxon>Fungi</taxon>
        <taxon>Dikarya</taxon>
        <taxon>Ascomycota</taxon>
        <taxon>Pezizomycotina</taxon>
        <taxon>Eurotiomycetes</taxon>
        <taxon>Eurotiomycetidae</taxon>
        <taxon>Onygenales</taxon>
        <taxon>Onygenaceae</taxon>
        <taxon>Uncinocarpus</taxon>
    </lineage>
</organism>